<reference evidence="8 9" key="1">
    <citation type="submission" date="2018-03" db="EMBL/GenBank/DDBJ databases">
        <title>Genome sequencing of Melaminivora sp.</title>
        <authorList>
            <person name="Kim S.-J."/>
            <person name="Heo J."/>
            <person name="Ahn J.-H."/>
            <person name="Kwon S.-W."/>
        </authorList>
    </citation>
    <scope>NUCLEOTIDE SEQUENCE [LARGE SCALE GENOMIC DNA]</scope>
    <source>
        <strain evidence="8 9">SC2-9</strain>
    </source>
</reference>
<accession>A0A2R3QD93</accession>
<evidence type="ECO:0000256" key="1">
    <source>
        <dbReference type="ARBA" id="ARBA00009764"/>
    </source>
</evidence>
<comment type="subunit">
    <text evidence="2 5">Homopentamer.</text>
</comment>
<evidence type="ECO:0000313" key="8">
    <source>
        <dbReference type="EMBL" id="AVO49740.1"/>
    </source>
</evidence>
<dbReference type="GO" id="GO:0009421">
    <property type="term" value="C:bacterial-type flagellum filament cap"/>
    <property type="evidence" value="ECO:0007669"/>
    <property type="project" value="InterPro"/>
</dbReference>
<keyword evidence="3" id="KW-0175">Coiled coil</keyword>
<dbReference type="GO" id="GO:0071973">
    <property type="term" value="P:bacterial-type flagellum-dependent cell motility"/>
    <property type="evidence" value="ECO:0007669"/>
    <property type="project" value="TreeGrafter"/>
</dbReference>
<keyword evidence="8" id="KW-0966">Cell projection</keyword>
<evidence type="ECO:0000259" key="7">
    <source>
        <dbReference type="Pfam" id="PF07195"/>
    </source>
</evidence>
<keyword evidence="8" id="KW-0969">Cilium</keyword>
<dbReference type="InterPro" id="IPR003481">
    <property type="entry name" value="FliD_N"/>
</dbReference>
<feature type="domain" description="Flagellar hook-associated protein 2 C-terminal" evidence="7">
    <location>
        <begin position="232"/>
        <end position="465"/>
    </location>
</feature>
<evidence type="ECO:0000256" key="3">
    <source>
        <dbReference type="ARBA" id="ARBA00023054"/>
    </source>
</evidence>
<dbReference type="PANTHER" id="PTHR30288:SF0">
    <property type="entry name" value="FLAGELLAR HOOK-ASSOCIATED PROTEIN 2"/>
    <property type="match status" value="1"/>
</dbReference>
<proteinExistence type="inferred from homology"/>
<keyword evidence="5" id="KW-0964">Secreted</keyword>
<evidence type="ECO:0000313" key="9">
    <source>
        <dbReference type="Proteomes" id="UP000237925"/>
    </source>
</evidence>
<keyword evidence="8" id="KW-0282">Flagellum</keyword>
<dbReference type="GO" id="GO:0007155">
    <property type="term" value="P:cell adhesion"/>
    <property type="evidence" value="ECO:0007669"/>
    <property type="project" value="InterPro"/>
</dbReference>
<evidence type="ECO:0000256" key="5">
    <source>
        <dbReference type="RuleBase" id="RU362066"/>
    </source>
</evidence>
<dbReference type="Pfam" id="PF02465">
    <property type="entry name" value="FliD_N"/>
    <property type="match status" value="1"/>
</dbReference>
<dbReference type="Proteomes" id="UP000237925">
    <property type="component" value="Chromosome"/>
</dbReference>
<comment type="similarity">
    <text evidence="1 5">Belongs to the FliD family.</text>
</comment>
<evidence type="ECO:0000256" key="4">
    <source>
        <dbReference type="ARBA" id="ARBA00023143"/>
    </source>
</evidence>
<dbReference type="InterPro" id="IPR040026">
    <property type="entry name" value="FliD"/>
</dbReference>
<feature type="domain" description="Flagellar hook-associated protein 2 N-terminal" evidence="6">
    <location>
        <begin position="15"/>
        <end position="112"/>
    </location>
</feature>
<keyword evidence="9" id="KW-1185">Reference proteome</keyword>
<dbReference type="AlphaFoldDB" id="A0A2R3QD93"/>
<dbReference type="RefSeq" id="WP_106684169.1">
    <property type="nucleotide sequence ID" value="NZ_CP027667.1"/>
</dbReference>
<dbReference type="Pfam" id="PF07196">
    <property type="entry name" value="Flagellin_IN"/>
    <property type="match status" value="1"/>
</dbReference>
<keyword evidence="4 5" id="KW-0975">Bacterial flagellum</keyword>
<comment type="function">
    <text evidence="5">Required for morphogenesis and for the elongation of the flagellar filament by facilitating polymerization of the flagellin monomers at the tip of growing filament. Forms a capping structure, which prevents flagellin subunits (transported through the central channel of the flagellum) from leaking out without polymerization at the distal end.</text>
</comment>
<dbReference type="PANTHER" id="PTHR30288">
    <property type="entry name" value="FLAGELLAR CAP/ASSEMBLY PROTEIN FLID"/>
    <property type="match status" value="1"/>
</dbReference>
<dbReference type="OrthoDB" id="9810816at2"/>
<dbReference type="KEGG" id="mela:C6568_11095"/>
<dbReference type="GO" id="GO:0009424">
    <property type="term" value="C:bacterial-type flagellum hook"/>
    <property type="evidence" value="ECO:0007669"/>
    <property type="project" value="UniProtKB-UniRule"/>
</dbReference>
<dbReference type="InterPro" id="IPR010809">
    <property type="entry name" value="FliD_C"/>
</dbReference>
<gene>
    <name evidence="8" type="ORF">C6568_11095</name>
</gene>
<evidence type="ECO:0000259" key="6">
    <source>
        <dbReference type="Pfam" id="PF02465"/>
    </source>
</evidence>
<dbReference type="EMBL" id="CP027667">
    <property type="protein sequence ID" value="AVO49740.1"/>
    <property type="molecule type" value="Genomic_DNA"/>
</dbReference>
<dbReference type="Pfam" id="PF07195">
    <property type="entry name" value="FliD_C"/>
    <property type="match status" value="1"/>
</dbReference>
<protein>
    <recommendedName>
        <fullName evidence="5">Flagellar hook-associated protein 2</fullName>
        <shortName evidence="5">HAP2</shortName>
    </recommendedName>
    <alternativeName>
        <fullName evidence="5">Flagellar cap protein</fullName>
    </alternativeName>
</protein>
<dbReference type="GO" id="GO:0005576">
    <property type="term" value="C:extracellular region"/>
    <property type="evidence" value="ECO:0007669"/>
    <property type="project" value="UniProtKB-SubCell"/>
</dbReference>
<sequence>MASFSSIGIGLGGNVDVNALIKASVDAVKLPLTKTGGLQQQAALTNSKVSAFGQFKSLVSTLADAAGKLTSVTGWNGAKATSSSADTVSASAVGGAAATSFQVEVQSLATAQSSMSAPLQPPKQPVGAGTLKLEVGSWAGEPRTFTKGSADAVSIEVGVTDTLADIAGKINGTKAGVTATILSDASGERLLLRSTGTGEAVGYQLSVQDADGDDGDAIGLSRLVQGMSTEYAKNANATVNGVPVSSATNAFADTVAGVTFTANKVTAEPVTITVSKDTSAVRKNIEDFVAAYNAVNSALNAATKYDKQTQTAALLQGDSTVVALQNTLRSALQEVTASGALRNLSAVGVVSAGGLGGGNVAPDGSLELDATRFNKAMEDPDAVKTFFRGADGGRVQDGFAGKFKAMTDKLLASDGFFATKTKTYESALKLNAKEVERVLDRADRMEKSLKERYTALDTKMASLNALNAYIAQQVTTWNNMKG</sequence>
<organism evidence="8 9">
    <name type="scientific">Melaminivora suipulveris</name>
    <dbReference type="NCBI Taxonomy" id="2109913"/>
    <lineage>
        <taxon>Bacteria</taxon>
        <taxon>Pseudomonadati</taxon>
        <taxon>Pseudomonadota</taxon>
        <taxon>Betaproteobacteria</taxon>
        <taxon>Burkholderiales</taxon>
        <taxon>Comamonadaceae</taxon>
        <taxon>Melaminivora</taxon>
    </lineage>
</organism>
<dbReference type="InterPro" id="IPR010810">
    <property type="entry name" value="Flagellin_hook_IN_motif"/>
</dbReference>
<name>A0A2R3QD93_9BURK</name>
<evidence type="ECO:0000256" key="2">
    <source>
        <dbReference type="ARBA" id="ARBA00011255"/>
    </source>
</evidence>
<comment type="subcellular location">
    <subcellularLocation>
        <location evidence="5">Secreted</location>
    </subcellularLocation>
    <subcellularLocation>
        <location evidence="5">Bacterial flagellum</location>
    </subcellularLocation>
</comment>